<dbReference type="GO" id="GO:0120241">
    <property type="term" value="F:2-iminobutanoate/2-iminopropanoate deaminase"/>
    <property type="evidence" value="ECO:0007669"/>
    <property type="project" value="UniProtKB-EC"/>
</dbReference>
<dbReference type="PANTHER" id="PTHR11803:SF58">
    <property type="entry name" value="PROTEIN HMF1-RELATED"/>
    <property type="match status" value="1"/>
</dbReference>
<evidence type="ECO:0000313" key="3">
    <source>
        <dbReference type="Proteomes" id="UP000035170"/>
    </source>
</evidence>
<evidence type="ECO:0000313" key="2">
    <source>
        <dbReference type="EMBL" id="KLN56073.1"/>
    </source>
</evidence>
<dbReference type="RefSeq" id="WP_047784926.1">
    <property type="nucleotide sequence ID" value="NZ_JZWI01000013.1"/>
</dbReference>
<proteinExistence type="inferred from homology"/>
<keyword evidence="3" id="KW-1185">Reference proteome</keyword>
<gene>
    <name evidence="2" type="primary">yabJ4</name>
    <name evidence="2" type="ORF">VPARA_27540</name>
</gene>
<dbReference type="EC" id="3.5.99.10" evidence="2"/>
<dbReference type="AlphaFoldDB" id="A0A0H2M0Y5"/>
<organism evidence="2 3">
    <name type="scientific">Variovorax paradoxus</name>
    <dbReference type="NCBI Taxonomy" id="34073"/>
    <lineage>
        <taxon>Bacteria</taxon>
        <taxon>Pseudomonadati</taxon>
        <taxon>Pseudomonadota</taxon>
        <taxon>Betaproteobacteria</taxon>
        <taxon>Burkholderiales</taxon>
        <taxon>Comamonadaceae</taxon>
        <taxon>Variovorax</taxon>
    </lineage>
</organism>
<comment type="caution">
    <text evidence="2">The sequence shown here is derived from an EMBL/GenBank/DDBJ whole genome shotgun (WGS) entry which is preliminary data.</text>
</comment>
<dbReference type="PANTHER" id="PTHR11803">
    <property type="entry name" value="2-IMINOBUTANOATE/2-IMINOPROPANOATE DEAMINASE RIDA"/>
    <property type="match status" value="1"/>
</dbReference>
<sequence length="144" mass="15197">MDRISRVGPPVVRAGQVQPLSAAVVAEGPLVFVSGQVPMRNGQPAAPDIAGQTHVAIDMIEEILARAGCTLEDVVKTTAWLVDGADYPLFNAAYGERFRPDRAPARSTVLAGLIAPVRVEIEAVAIVRTVPSRQAQGYLPSSAI</sequence>
<dbReference type="InterPro" id="IPR035959">
    <property type="entry name" value="RutC-like_sf"/>
</dbReference>
<name>A0A0H2M0Y5_VARPD</name>
<dbReference type="GO" id="GO:0005829">
    <property type="term" value="C:cytosol"/>
    <property type="evidence" value="ECO:0007669"/>
    <property type="project" value="TreeGrafter"/>
</dbReference>
<protein>
    <submittedName>
        <fullName evidence="2">2-iminobutanoate/2-iminopropanoate deaminase</fullName>
        <ecNumber evidence="2">3.5.99.10</ecNumber>
    </submittedName>
</protein>
<dbReference type="Gene3D" id="3.30.1330.40">
    <property type="entry name" value="RutC-like"/>
    <property type="match status" value="1"/>
</dbReference>
<keyword evidence="2" id="KW-0378">Hydrolase</keyword>
<dbReference type="InterPro" id="IPR006175">
    <property type="entry name" value="YjgF/YER057c/UK114"/>
</dbReference>
<dbReference type="EMBL" id="JZWI01000013">
    <property type="protein sequence ID" value="KLN56073.1"/>
    <property type="molecule type" value="Genomic_DNA"/>
</dbReference>
<dbReference type="PATRIC" id="fig|34073.19.peg.2834"/>
<accession>A0A0H2M0Y5</accession>
<reference evidence="2 3" key="1">
    <citation type="submission" date="2015-03" db="EMBL/GenBank/DDBJ databases">
        <title>Genome sequence of Variovorax paradoxus TBEA6.</title>
        <authorList>
            <person name="Poehlein A."/>
            <person name="Schuldes J."/>
            <person name="Wuebbeler J.H."/>
            <person name="Hiessl S."/>
            <person name="Steinbuechel A."/>
            <person name="Daniel R."/>
        </authorList>
    </citation>
    <scope>NUCLEOTIDE SEQUENCE [LARGE SCALE GENOMIC DNA]</scope>
    <source>
        <strain evidence="2 3">TBEA6</strain>
    </source>
</reference>
<dbReference type="SUPFAM" id="SSF55298">
    <property type="entry name" value="YjgF-like"/>
    <property type="match status" value="1"/>
</dbReference>
<dbReference type="CDD" id="cd00448">
    <property type="entry name" value="YjgF_YER057c_UK114_family"/>
    <property type="match status" value="1"/>
</dbReference>
<dbReference type="Proteomes" id="UP000035170">
    <property type="component" value="Unassembled WGS sequence"/>
</dbReference>
<comment type="similarity">
    <text evidence="1">Belongs to the RutC family.</text>
</comment>
<evidence type="ECO:0000256" key="1">
    <source>
        <dbReference type="ARBA" id="ARBA00010552"/>
    </source>
</evidence>
<dbReference type="Pfam" id="PF01042">
    <property type="entry name" value="Ribonuc_L-PSP"/>
    <property type="match status" value="1"/>
</dbReference>